<sequence>MDWYLNPLKNYFNFSGRARRTEFWMFALINTLIGFLFAFAEAILGITPFFSTLYHWFIFIPSWAVLVRRLRNSSISSCPSRWKFLKINCIITM</sequence>
<evidence type="ECO:0000313" key="3">
    <source>
        <dbReference type="Proteomes" id="UP000199050"/>
    </source>
</evidence>
<feature type="transmembrane region" description="Helical" evidence="1">
    <location>
        <begin position="46"/>
        <end position="67"/>
    </location>
</feature>
<evidence type="ECO:0000313" key="2">
    <source>
        <dbReference type="EMBL" id="SDL06979.1"/>
    </source>
</evidence>
<evidence type="ECO:0000256" key="1">
    <source>
        <dbReference type="SAM" id="Phobius"/>
    </source>
</evidence>
<accession>A0A1G9H282</accession>
<feature type="transmembrane region" description="Helical" evidence="1">
    <location>
        <begin position="21"/>
        <end position="40"/>
    </location>
</feature>
<dbReference type="Pfam" id="PF05656">
    <property type="entry name" value="DUF805"/>
    <property type="match status" value="1"/>
</dbReference>
<protein>
    <recommendedName>
        <fullName evidence="4">Inner membrane protein YhaI</fullName>
    </recommendedName>
</protein>
<dbReference type="AlphaFoldDB" id="A0A1G9H282"/>
<dbReference type="Proteomes" id="UP000199050">
    <property type="component" value="Unassembled WGS sequence"/>
</dbReference>
<dbReference type="InterPro" id="IPR008523">
    <property type="entry name" value="DUF805"/>
</dbReference>
<dbReference type="RefSeq" id="WP_090720141.1">
    <property type="nucleotide sequence ID" value="NZ_CBCSKY010000087.1"/>
</dbReference>
<name>A0A1G9H282_9BACL</name>
<dbReference type="PANTHER" id="PTHR34980:SF2">
    <property type="entry name" value="INNER MEMBRANE PROTEIN YHAH-RELATED"/>
    <property type="match status" value="1"/>
</dbReference>
<reference evidence="3" key="1">
    <citation type="submission" date="2016-10" db="EMBL/GenBank/DDBJ databases">
        <authorList>
            <person name="Varghese N."/>
            <person name="Submissions S."/>
        </authorList>
    </citation>
    <scope>NUCLEOTIDE SEQUENCE [LARGE SCALE GENOMIC DNA]</scope>
    <source>
        <strain evidence="3">CGMCC 1.11012</strain>
    </source>
</reference>
<evidence type="ECO:0008006" key="4">
    <source>
        <dbReference type="Google" id="ProtNLM"/>
    </source>
</evidence>
<keyword evidence="1" id="KW-1133">Transmembrane helix</keyword>
<keyword evidence="1" id="KW-0472">Membrane</keyword>
<dbReference type="STRING" id="1174501.SAMN05216192_17114"/>
<dbReference type="EMBL" id="FNDX01000071">
    <property type="protein sequence ID" value="SDL06979.1"/>
    <property type="molecule type" value="Genomic_DNA"/>
</dbReference>
<gene>
    <name evidence="2" type="ORF">SAMN05216192_17114</name>
</gene>
<keyword evidence="1" id="KW-0812">Transmembrane</keyword>
<proteinExistence type="predicted"/>
<dbReference type="GO" id="GO:0005886">
    <property type="term" value="C:plasma membrane"/>
    <property type="evidence" value="ECO:0007669"/>
    <property type="project" value="TreeGrafter"/>
</dbReference>
<dbReference type="PANTHER" id="PTHR34980">
    <property type="entry name" value="INNER MEMBRANE PROTEIN-RELATED-RELATED"/>
    <property type="match status" value="1"/>
</dbReference>
<organism evidence="2 3">
    <name type="scientific">Paenibacillus typhae</name>
    <dbReference type="NCBI Taxonomy" id="1174501"/>
    <lineage>
        <taxon>Bacteria</taxon>
        <taxon>Bacillati</taxon>
        <taxon>Bacillota</taxon>
        <taxon>Bacilli</taxon>
        <taxon>Bacillales</taxon>
        <taxon>Paenibacillaceae</taxon>
        <taxon>Paenibacillus</taxon>
    </lineage>
</organism>
<keyword evidence="3" id="KW-1185">Reference proteome</keyword>
<dbReference type="OrthoDB" id="9812349at2"/>